<keyword evidence="1" id="KW-0678">Repressor</keyword>
<comment type="similarity">
    <text evidence="6">Belongs to the TacA antitoxin family.</text>
</comment>
<dbReference type="STRING" id="1429083.GCA_001885685_01436"/>
<gene>
    <name evidence="7" type="ORF">SAMN05216214_102195</name>
</gene>
<evidence type="ECO:0000256" key="2">
    <source>
        <dbReference type="ARBA" id="ARBA00022649"/>
    </source>
</evidence>
<evidence type="ECO:0000256" key="5">
    <source>
        <dbReference type="ARBA" id="ARBA00023163"/>
    </source>
</evidence>
<dbReference type="GO" id="GO:0003677">
    <property type="term" value="F:DNA binding"/>
    <property type="evidence" value="ECO:0007669"/>
    <property type="project" value="UniProtKB-KW"/>
</dbReference>
<evidence type="ECO:0000256" key="3">
    <source>
        <dbReference type="ARBA" id="ARBA00023015"/>
    </source>
</evidence>
<protein>
    <submittedName>
        <fullName evidence="7">Uncharacterized conserved protein, DUF1778 family</fullName>
    </submittedName>
</protein>
<accession>A0A1H7GUM5</accession>
<dbReference type="PANTHER" id="PTHR35401">
    <property type="entry name" value="COPG FAMILY HELIX-TURN-HELIX PROTEIN-RELATED-RELATED"/>
    <property type="match status" value="1"/>
</dbReference>
<keyword evidence="2" id="KW-1277">Toxin-antitoxin system</keyword>
<evidence type="ECO:0000256" key="4">
    <source>
        <dbReference type="ARBA" id="ARBA00023125"/>
    </source>
</evidence>
<dbReference type="InterPro" id="IPR014795">
    <property type="entry name" value="TacA_1-like"/>
</dbReference>
<dbReference type="Proteomes" id="UP000185766">
    <property type="component" value="Unassembled WGS sequence"/>
</dbReference>
<evidence type="ECO:0000256" key="1">
    <source>
        <dbReference type="ARBA" id="ARBA00022491"/>
    </source>
</evidence>
<sequence length="90" mass="10065">MRDAAINLRARPEQRDLIDQAASLLGKNRSDFMLEAACERAQAVLLDQVFFALDAEKFQQFTALLDEAPSSNEGLERLMAVKAPWDSNNP</sequence>
<keyword evidence="5" id="KW-0804">Transcription</keyword>
<dbReference type="Pfam" id="PF08681">
    <property type="entry name" value="TacA1"/>
    <property type="match status" value="1"/>
</dbReference>
<dbReference type="EMBL" id="FOAS01000002">
    <property type="protein sequence ID" value="SEK41883.1"/>
    <property type="molecule type" value="Genomic_DNA"/>
</dbReference>
<dbReference type="RefSeq" id="WP_074864777.1">
    <property type="nucleotide sequence ID" value="NZ_FOAS01000002.1"/>
</dbReference>
<dbReference type="GO" id="GO:0006355">
    <property type="term" value="P:regulation of DNA-templated transcription"/>
    <property type="evidence" value="ECO:0007669"/>
    <property type="project" value="InterPro"/>
</dbReference>
<dbReference type="Gene3D" id="1.20.5.780">
    <property type="entry name" value="Single helix bin"/>
    <property type="match status" value="1"/>
</dbReference>
<dbReference type="SUPFAM" id="SSF47598">
    <property type="entry name" value="Ribbon-helix-helix"/>
    <property type="match status" value="1"/>
</dbReference>
<reference evidence="7 8" key="1">
    <citation type="submission" date="2016-10" db="EMBL/GenBank/DDBJ databases">
        <authorList>
            <person name="de Groot N.N."/>
        </authorList>
    </citation>
    <scope>NUCLEOTIDE SEQUENCE [LARGE SCALE GENOMIC DNA]</scope>
    <source>
        <strain evidence="7 8">JCM 19513</strain>
    </source>
</reference>
<organism evidence="7 8">
    <name type="scientific">Atopomonas hussainii</name>
    <dbReference type="NCBI Taxonomy" id="1429083"/>
    <lineage>
        <taxon>Bacteria</taxon>
        <taxon>Pseudomonadati</taxon>
        <taxon>Pseudomonadota</taxon>
        <taxon>Gammaproteobacteria</taxon>
        <taxon>Pseudomonadales</taxon>
        <taxon>Pseudomonadaceae</taxon>
        <taxon>Atopomonas</taxon>
    </lineage>
</organism>
<name>A0A1H7GUM5_9GAMM</name>
<dbReference type="InterPro" id="IPR010985">
    <property type="entry name" value="Ribbon_hlx_hlx"/>
</dbReference>
<dbReference type="PANTHER" id="PTHR35401:SF1">
    <property type="entry name" value="CYTOPLASMIC PROTEIN"/>
    <property type="match status" value="1"/>
</dbReference>
<proteinExistence type="inferred from homology"/>
<evidence type="ECO:0000313" key="8">
    <source>
        <dbReference type="Proteomes" id="UP000185766"/>
    </source>
</evidence>
<evidence type="ECO:0000313" key="7">
    <source>
        <dbReference type="EMBL" id="SEK41883.1"/>
    </source>
</evidence>
<keyword evidence="8" id="KW-1185">Reference proteome</keyword>
<dbReference type="AlphaFoldDB" id="A0A1H7GUM5"/>
<keyword evidence="3" id="KW-0805">Transcription regulation</keyword>
<keyword evidence="4" id="KW-0238">DNA-binding</keyword>
<evidence type="ECO:0000256" key="6">
    <source>
        <dbReference type="ARBA" id="ARBA00049988"/>
    </source>
</evidence>